<evidence type="ECO:0000313" key="2">
    <source>
        <dbReference type="Proteomes" id="UP000674143"/>
    </source>
</evidence>
<dbReference type="Proteomes" id="UP000674143">
    <property type="component" value="Unassembled WGS sequence"/>
</dbReference>
<organism evidence="1 2">
    <name type="scientific">Leishmania orientalis</name>
    <dbReference type="NCBI Taxonomy" id="2249476"/>
    <lineage>
        <taxon>Eukaryota</taxon>
        <taxon>Discoba</taxon>
        <taxon>Euglenozoa</taxon>
        <taxon>Kinetoplastea</taxon>
        <taxon>Metakinetoplastina</taxon>
        <taxon>Trypanosomatida</taxon>
        <taxon>Trypanosomatidae</taxon>
        <taxon>Leishmaniinae</taxon>
        <taxon>Leishmania</taxon>
    </lineage>
</organism>
<reference evidence="2" key="2">
    <citation type="journal article" date="2021" name="Sci. Data">
        <title>Chromosome-scale genome sequencing, assembly and annotation of six genomes from subfamily Leishmaniinae.</title>
        <authorList>
            <person name="Almutairi H."/>
            <person name="Urbaniak M.D."/>
            <person name="Bates M.D."/>
            <person name="Jariyapan N."/>
            <person name="Kwakye-Nuako G."/>
            <person name="Thomaz Soccol V."/>
            <person name="Al-Salem W.S."/>
            <person name="Dillon R.J."/>
            <person name="Bates P.A."/>
            <person name="Gatherer D."/>
        </authorList>
    </citation>
    <scope>NUCLEOTIDE SEQUENCE [LARGE SCALE GENOMIC DNA]</scope>
</reference>
<dbReference type="PANTHER" id="PTHR11014">
    <property type="entry name" value="PEPTIDASE M20 FAMILY MEMBER"/>
    <property type="match status" value="1"/>
</dbReference>
<dbReference type="GeneID" id="92358035"/>
<proteinExistence type="predicted"/>
<dbReference type="AlphaFoldDB" id="A0A836GRP9"/>
<comment type="caution">
    <text evidence="1">The sequence shown here is derived from an EMBL/GenBank/DDBJ whole genome shotgun (WGS) entry which is preliminary data.</text>
</comment>
<protein>
    <submittedName>
        <fullName evidence="1">Uncharacterized protein</fullName>
    </submittedName>
</protein>
<keyword evidence="2" id="KW-1185">Reference proteome</keyword>
<dbReference type="KEGG" id="loi:92358035"/>
<dbReference type="Gene3D" id="3.40.630.10">
    <property type="entry name" value="Zn peptidases"/>
    <property type="match status" value="1"/>
</dbReference>
<name>A0A836GRP9_9TRYP</name>
<dbReference type="SMR" id="A0A836GRP9"/>
<dbReference type="GO" id="GO:0016787">
    <property type="term" value="F:hydrolase activity"/>
    <property type="evidence" value="ECO:0007669"/>
    <property type="project" value="InterPro"/>
</dbReference>
<sequence>MHAAILPGAAKVISALQVDTRRSVRLIFQYAEELIPCGAAALTAAEEMNEARRAVGALTAPRSTRRTPLGLMPCKTSYADLFKKLVIRGRGSQAFSSSPPMHPVPIAAETMIATQPTTVREIDPRVAAVVSTSQSTRRNGSYNLILDEGKLIGPAQLQDTTVCEQVAHGVELLEWSIAAAPRATAAQGFTLGHDCCGNDP</sequence>
<dbReference type="InterPro" id="IPR017439">
    <property type="entry name" value="Amidohydrolase"/>
</dbReference>
<dbReference type="Gene3D" id="3.30.70.360">
    <property type="match status" value="1"/>
</dbReference>
<dbReference type="EMBL" id="JAFHLR010000030">
    <property type="protein sequence ID" value="KAG5472742.1"/>
    <property type="molecule type" value="Genomic_DNA"/>
</dbReference>
<dbReference type="SUPFAM" id="SSF53187">
    <property type="entry name" value="Zn-dependent exopeptidases"/>
    <property type="match status" value="1"/>
</dbReference>
<reference evidence="2" key="1">
    <citation type="journal article" date="2021" name="Microbiol. Resour. Announc.">
        <title>LGAAP: Leishmaniinae Genome Assembly and Annotation Pipeline.</title>
        <authorList>
            <person name="Almutairi H."/>
            <person name="Urbaniak M.D."/>
            <person name="Bates M.D."/>
            <person name="Jariyapan N."/>
            <person name="Kwakye-Nuako G."/>
            <person name="Thomaz-Soccol V."/>
            <person name="Al-Salem W.S."/>
            <person name="Dillon R.J."/>
            <person name="Bates P.A."/>
            <person name="Gatherer D."/>
        </authorList>
    </citation>
    <scope>NUCLEOTIDE SEQUENCE [LARGE SCALE GENOMIC DNA]</scope>
</reference>
<evidence type="ECO:0000313" key="1">
    <source>
        <dbReference type="EMBL" id="KAG5472742.1"/>
    </source>
</evidence>
<gene>
    <name evidence="1" type="ORF">LSCM4_02065</name>
</gene>
<dbReference type="PANTHER" id="PTHR11014:SF63">
    <property type="entry name" value="METALLOPEPTIDASE, PUTATIVE (AFU_ORTHOLOGUE AFUA_6G09600)-RELATED"/>
    <property type="match status" value="1"/>
</dbReference>
<accession>A0A836GRP9</accession>
<dbReference type="RefSeq" id="XP_067061138.1">
    <property type="nucleotide sequence ID" value="XM_067204101.1"/>
</dbReference>